<dbReference type="EMBL" id="CP033433">
    <property type="protein sequence ID" value="AYQ71629.1"/>
    <property type="molecule type" value="Genomic_DNA"/>
</dbReference>
<dbReference type="RefSeq" id="WP_123039692.1">
    <property type="nucleotide sequence ID" value="NZ_CP033433.1"/>
</dbReference>
<proteinExistence type="predicted"/>
<feature type="region of interest" description="Disordered" evidence="1">
    <location>
        <begin position="74"/>
        <end position="99"/>
    </location>
</feature>
<name>A0A3G3JVV0_9BACL</name>
<sequence>MLQPLFDRYCNHVAYLGNNRYLFDTDLNWIAFVDNRQAWSKELKWIGPINGVICMDKDGKVVAWGMGQKVMGDPSVHRKPKFPPRLPEEPTSFLRPMPQNPPIPATPLVGWSNLSFADWVKG</sequence>
<dbReference type="AlphaFoldDB" id="A0A3G3JVV0"/>
<reference evidence="3 4" key="1">
    <citation type="submission" date="2018-10" db="EMBL/GenBank/DDBJ databases">
        <title>Genome Sequence of Cohnella sp.</title>
        <authorList>
            <person name="Srinivasan S."/>
            <person name="Kim M.K."/>
        </authorList>
    </citation>
    <scope>NUCLEOTIDE SEQUENCE [LARGE SCALE GENOMIC DNA]</scope>
    <source>
        <strain evidence="3 4">18JY8-7</strain>
    </source>
</reference>
<accession>A0A3G3JVV0</accession>
<dbReference type="Pfam" id="PF21784">
    <property type="entry name" value="Bflower"/>
    <property type="match status" value="1"/>
</dbReference>
<feature type="domain" description="4-fold beta flower" evidence="2">
    <location>
        <begin position="3"/>
        <end position="120"/>
    </location>
</feature>
<dbReference type="KEGG" id="coh:EAV92_02985"/>
<evidence type="ECO:0000313" key="4">
    <source>
        <dbReference type="Proteomes" id="UP000269097"/>
    </source>
</evidence>
<evidence type="ECO:0000259" key="2">
    <source>
        <dbReference type="Pfam" id="PF21784"/>
    </source>
</evidence>
<dbReference type="Proteomes" id="UP000269097">
    <property type="component" value="Chromosome"/>
</dbReference>
<organism evidence="3 4">
    <name type="scientific">Cohnella candidum</name>
    <dbReference type="NCBI Taxonomy" id="2674991"/>
    <lineage>
        <taxon>Bacteria</taxon>
        <taxon>Bacillati</taxon>
        <taxon>Bacillota</taxon>
        <taxon>Bacilli</taxon>
        <taxon>Bacillales</taxon>
        <taxon>Paenibacillaceae</taxon>
        <taxon>Cohnella</taxon>
    </lineage>
</organism>
<dbReference type="InterPro" id="IPR048911">
    <property type="entry name" value="Bflower"/>
</dbReference>
<evidence type="ECO:0000256" key="1">
    <source>
        <dbReference type="SAM" id="MobiDB-lite"/>
    </source>
</evidence>
<keyword evidence="4" id="KW-1185">Reference proteome</keyword>
<gene>
    <name evidence="3" type="ORF">EAV92_02985</name>
</gene>
<evidence type="ECO:0000313" key="3">
    <source>
        <dbReference type="EMBL" id="AYQ71629.1"/>
    </source>
</evidence>
<protein>
    <recommendedName>
        <fullName evidence="2">4-fold beta flower domain-containing protein</fullName>
    </recommendedName>
</protein>